<keyword evidence="3" id="KW-1185">Reference proteome</keyword>
<gene>
    <name evidence="2" type="ORF">EV137_3999</name>
</gene>
<protein>
    <recommendedName>
        <fullName evidence="4">Copper resistance protein D domain-containing protein</fullName>
    </recommendedName>
</protein>
<feature type="transmembrane region" description="Helical" evidence="1">
    <location>
        <begin position="61"/>
        <end position="78"/>
    </location>
</feature>
<sequence length="150" mass="16351">MTTATTAVLAIIHVGLAAAWVGGMAYSLFVVQPKLKKYFGKDQEGREMLTAVIASGNRWKVIGLIGAITLTGGALLAINREHWWIHAVKGFLLLIATVIFWYVSWRHWPQRVFATTAELPKLQARLIALATTMLGLAGTAFALGVLAEHL</sequence>
<evidence type="ECO:0008006" key="4">
    <source>
        <dbReference type="Google" id="ProtNLM"/>
    </source>
</evidence>
<proteinExistence type="predicted"/>
<name>A0ABY2FFN1_9ACTN</name>
<dbReference type="RefSeq" id="WP_238175427.1">
    <property type="nucleotide sequence ID" value="NZ_SODU01000002.1"/>
</dbReference>
<evidence type="ECO:0000313" key="2">
    <source>
        <dbReference type="EMBL" id="TDW90187.1"/>
    </source>
</evidence>
<evidence type="ECO:0000313" key="3">
    <source>
        <dbReference type="Proteomes" id="UP000295060"/>
    </source>
</evidence>
<dbReference type="Proteomes" id="UP000295060">
    <property type="component" value="Unassembled WGS sequence"/>
</dbReference>
<evidence type="ECO:0000256" key="1">
    <source>
        <dbReference type="SAM" id="Phobius"/>
    </source>
</evidence>
<feature type="transmembrane region" description="Helical" evidence="1">
    <location>
        <begin position="6"/>
        <end position="31"/>
    </location>
</feature>
<reference evidence="2 3" key="1">
    <citation type="submission" date="2019-03" db="EMBL/GenBank/DDBJ databases">
        <title>Genomic Encyclopedia of Type Strains, Phase III (KMG-III): the genomes of soil and plant-associated and newly described type strains.</title>
        <authorList>
            <person name="Whitman W."/>
        </authorList>
    </citation>
    <scope>NUCLEOTIDE SEQUENCE [LARGE SCALE GENOMIC DNA]</scope>
    <source>
        <strain evidence="2 3">VKMAc-2574</strain>
    </source>
</reference>
<feature type="transmembrane region" description="Helical" evidence="1">
    <location>
        <begin position="126"/>
        <end position="147"/>
    </location>
</feature>
<dbReference type="EMBL" id="SODU01000002">
    <property type="protein sequence ID" value="TDW90187.1"/>
    <property type="molecule type" value="Genomic_DNA"/>
</dbReference>
<keyword evidence="1" id="KW-0812">Transmembrane</keyword>
<feature type="transmembrane region" description="Helical" evidence="1">
    <location>
        <begin position="84"/>
        <end position="105"/>
    </location>
</feature>
<comment type="caution">
    <text evidence="2">The sequence shown here is derived from an EMBL/GenBank/DDBJ whole genome shotgun (WGS) entry which is preliminary data.</text>
</comment>
<keyword evidence="1" id="KW-0472">Membrane</keyword>
<accession>A0ABY2FFN1</accession>
<keyword evidence="1" id="KW-1133">Transmembrane helix</keyword>
<organism evidence="2 3">
    <name type="scientific">Kribbella pratensis</name>
    <dbReference type="NCBI Taxonomy" id="2512112"/>
    <lineage>
        <taxon>Bacteria</taxon>
        <taxon>Bacillati</taxon>
        <taxon>Actinomycetota</taxon>
        <taxon>Actinomycetes</taxon>
        <taxon>Propionibacteriales</taxon>
        <taxon>Kribbellaceae</taxon>
        <taxon>Kribbella</taxon>
    </lineage>
</organism>